<dbReference type="InterPro" id="IPR001789">
    <property type="entry name" value="Sig_transdc_resp-reg_receiver"/>
</dbReference>
<dbReference type="Gene3D" id="1.10.10.60">
    <property type="entry name" value="Homeodomain-like"/>
    <property type="match status" value="2"/>
</dbReference>
<dbReference type="Gene3D" id="3.40.50.2300">
    <property type="match status" value="1"/>
</dbReference>
<keyword evidence="6" id="KW-0238">DNA-binding</keyword>
<dbReference type="PROSITE" id="PS01124">
    <property type="entry name" value="HTH_ARAC_FAMILY_2"/>
    <property type="match status" value="1"/>
</dbReference>
<dbReference type="SUPFAM" id="SSF46689">
    <property type="entry name" value="Homeodomain-like"/>
    <property type="match status" value="2"/>
</dbReference>
<dbReference type="InterPro" id="IPR051552">
    <property type="entry name" value="HptR"/>
</dbReference>
<evidence type="ECO:0000256" key="6">
    <source>
        <dbReference type="ARBA" id="ARBA00023125"/>
    </source>
</evidence>
<protein>
    <submittedName>
        <fullName evidence="11">Response regulator</fullName>
    </submittedName>
</protein>
<evidence type="ECO:0000256" key="8">
    <source>
        <dbReference type="PROSITE-ProRule" id="PRU00169"/>
    </source>
</evidence>
<dbReference type="SUPFAM" id="SSF52172">
    <property type="entry name" value="CheY-like"/>
    <property type="match status" value="1"/>
</dbReference>
<feature type="modified residue" description="4-aspartylphosphate" evidence="8">
    <location>
        <position position="56"/>
    </location>
</feature>
<dbReference type="InterPro" id="IPR018062">
    <property type="entry name" value="HTH_AraC-typ_CS"/>
</dbReference>
<feature type="domain" description="Response regulatory" evidence="10">
    <location>
        <begin position="4"/>
        <end position="121"/>
    </location>
</feature>
<dbReference type="Proteomes" id="UP001652445">
    <property type="component" value="Unassembled WGS sequence"/>
</dbReference>
<dbReference type="PANTHER" id="PTHR42713">
    <property type="entry name" value="HISTIDINE KINASE-RELATED"/>
    <property type="match status" value="1"/>
</dbReference>
<dbReference type="PROSITE" id="PS50110">
    <property type="entry name" value="RESPONSE_REGULATORY"/>
    <property type="match status" value="1"/>
</dbReference>
<keyword evidence="4" id="KW-0902">Two-component regulatory system</keyword>
<evidence type="ECO:0000313" key="11">
    <source>
        <dbReference type="EMBL" id="MCU6791335.1"/>
    </source>
</evidence>
<evidence type="ECO:0000259" key="9">
    <source>
        <dbReference type="PROSITE" id="PS01124"/>
    </source>
</evidence>
<dbReference type="CDD" id="cd17536">
    <property type="entry name" value="REC_YesN-like"/>
    <property type="match status" value="1"/>
</dbReference>
<dbReference type="Pfam" id="PF00072">
    <property type="entry name" value="Response_reg"/>
    <property type="match status" value="1"/>
</dbReference>
<evidence type="ECO:0000256" key="4">
    <source>
        <dbReference type="ARBA" id="ARBA00023012"/>
    </source>
</evidence>
<gene>
    <name evidence="11" type="ORF">OB236_04235</name>
</gene>
<name>A0ABT2U9R5_9BACL</name>
<dbReference type="EMBL" id="JAOQIO010000007">
    <property type="protein sequence ID" value="MCU6791335.1"/>
    <property type="molecule type" value="Genomic_DNA"/>
</dbReference>
<dbReference type="PANTHER" id="PTHR42713:SF3">
    <property type="entry name" value="TRANSCRIPTIONAL REGULATORY PROTEIN HPTR"/>
    <property type="match status" value="1"/>
</dbReference>
<reference evidence="11 12" key="1">
    <citation type="submission" date="2022-09" db="EMBL/GenBank/DDBJ databases">
        <authorList>
            <person name="Han X.L."/>
            <person name="Wang Q."/>
            <person name="Lu T."/>
        </authorList>
    </citation>
    <scope>NUCLEOTIDE SEQUENCE [LARGE SCALE GENOMIC DNA]</scope>
    <source>
        <strain evidence="11 12">WQ 127069</strain>
    </source>
</reference>
<comment type="subcellular location">
    <subcellularLocation>
        <location evidence="1">Cytoplasm</location>
    </subcellularLocation>
</comment>
<keyword evidence="12" id="KW-1185">Reference proteome</keyword>
<keyword evidence="3 8" id="KW-0597">Phosphoprotein</keyword>
<evidence type="ECO:0000256" key="5">
    <source>
        <dbReference type="ARBA" id="ARBA00023015"/>
    </source>
</evidence>
<evidence type="ECO:0000259" key="10">
    <source>
        <dbReference type="PROSITE" id="PS50110"/>
    </source>
</evidence>
<sequence length="537" mass="61704">MTIRMLIVDDEPIICQGLRETIAWDTIDVEVAGEAYDGLEALQFAAKEPIDLVLTDINMDGMDGLELAKTLKERMPHIRIIILSGYDDFEYARRALRLGIEDYLLKPVDIEELMAMVQRIGQEIVLEAEQAHERKQELQLKWFTELIQGGGTIQQDTDTPSFISRDVHSFRFIASQITDYAGWAEHASEELRRSARSQWEAAVAAALKSCDQEVISFFHHPNLLLTLCMGAHQVSGVDLTVALSEVQGQMSDCPRLHFGISSGYTSLKQLYASYTEAMSVLQLDAIPGFGSFRFYDEEQVLKRRPQQFAPLELEKQLMQVLFYGSYEELDDVIERIMQELREQGYLLKEILQAIKELSIILQRKLRTNGIDLSRHTDLFNAHEIDLLVHNSSRALESLLRRELWSMFSIIHSSLEGKHHWITERVITYIDSRHTTDLKASEVAAWLKITPNYFSIIFKQNFGKGFAEYLNEVRINHAKSILVESEERVFEIAEKVGYREYKYFCSIFKTYTGITPTQYRKLAQAPSGSPETLVVRKR</sequence>
<comment type="caution">
    <text evidence="11">The sequence shown here is derived from an EMBL/GenBank/DDBJ whole genome shotgun (WGS) entry which is preliminary data.</text>
</comment>
<evidence type="ECO:0000313" key="12">
    <source>
        <dbReference type="Proteomes" id="UP001652445"/>
    </source>
</evidence>
<dbReference type="InterPro" id="IPR018060">
    <property type="entry name" value="HTH_AraC"/>
</dbReference>
<keyword evidence="2" id="KW-0963">Cytoplasm</keyword>
<proteinExistence type="predicted"/>
<evidence type="ECO:0000256" key="2">
    <source>
        <dbReference type="ARBA" id="ARBA00022490"/>
    </source>
</evidence>
<dbReference type="RefSeq" id="WP_262682912.1">
    <property type="nucleotide sequence ID" value="NZ_JAOQIO010000007.1"/>
</dbReference>
<dbReference type="Pfam" id="PF12833">
    <property type="entry name" value="HTH_18"/>
    <property type="match status" value="1"/>
</dbReference>
<dbReference type="InterPro" id="IPR041522">
    <property type="entry name" value="CdaR_GGDEF"/>
</dbReference>
<evidence type="ECO:0000256" key="3">
    <source>
        <dbReference type="ARBA" id="ARBA00022553"/>
    </source>
</evidence>
<dbReference type="PROSITE" id="PS00041">
    <property type="entry name" value="HTH_ARAC_FAMILY_1"/>
    <property type="match status" value="1"/>
</dbReference>
<dbReference type="SMART" id="SM00448">
    <property type="entry name" value="REC"/>
    <property type="match status" value="1"/>
</dbReference>
<dbReference type="PRINTS" id="PR00032">
    <property type="entry name" value="HTHARAC"/>
</dbReference>
<evidence type="ECO:0000256" key="1">
    <source>
        <dbReference type="ARBA" id="ARBA00004496"/>
    </source>
</evidence>
<dbReference type="InterPro" id="IPR011006">
    <property type="entry name" value="CheY-like_superfamily"/>
</dbReference>
<keyword evidence="5" id="KW-0805">Transcription regulation</keyword>
<feature type="domain" description="HTH araC/xylS-type" evidence="9">
    <location>
        <begin position="423"/>
        <end position="521"/>
    </location>
</feature>
<dbReference type="SMART" id="SM00342">
    <property type="entry name" value="HTH_ARAC"/>
    <property type="match status" value="1"/>
</dbReference>
<dbReference type="InterPro" id="IPR009057">
    <property type="entry name" value="Homeodomain-like_sf"/>
</dbReference>
<accession>A0ABT2U9R5</accession>
<dbReference type="InterPro" id="IPR020449">
    <property type="entry name" value="Tscrpt_reg_AraC-type_HTH"/>
</dbReference>
<keyword evidence="7" id="KW-0804">Transcription</keyword>
<dbReference type="Pfam" id="PF17853">
    <property type="entry name" value="GGDEF_2"/>
    <property type="match status" value="1"/>
</dbReference>
<organism evidence="11 12">
    <name type="scientific">Paenibacillus baimaensis</name>
    <dbReference type="NCBI Taxonomy" id="2982185"/>
    <lineage>
        <taxon>Bacteria</taxon>
        <taxon>Bacillati</taxon>
        <taxon>Bacillota</taxon>
        <taxon>Bacilli</taxon>
        <taxon>Bacillales</taxon>
        <taxon>Paenibacillaceae</taxon>
        <taxon>Paenibacillus</taxon>
    </lineage>
</organism>
<evidence type="ECO:0000256" key="7">
    <source>
        <dbReference type="ARBA" id="ARBA00023163"/>
    </source>
</evidence>